<reference evidence="1 2" key="1">
    <citation type="submission" date="2015-03" db="EMBL/GenBank/DDBJ databases">
        <title>Genome sequencing of Methylobacterium aquaticum DSM16371 type strain.</title>
        <authorList>
            <person name="Chaudhry V."/>
            <person name="Patil P.B."/>
        </authorList>
    </citation>
    <scope>NUCLEOTIDE SEQUENCE [LARGE SCALE GENOMIC DNA]</scope>
    <source>
        <strain evidence="1 2">DSM 16371</strain>
    </source>
</reference>
<sequence length="130" mass="13937">MAAIQRKNLAQVGAGDPKVVALPGYREIPACLFPLKTDEAKAEYDRLARMVFDAGQMTVGKHSALCAYIVQFDGVTDAALQGKPPKGSHVENLIRSLKRLDLGGLDKPIAAPAGASVNKFARVGLPNRRR</sequence>
<name>A0A0J6SKW8_9HYPH</name>
<dbReference type="Proteomes" id="UP000035929">
    <property type="component" value="Unassembled WGS sequence"/>
</dbReference>
<gene>
    <name evidence="1" type="ORF">VP06_14705</name>
</gene>
<dbReference type="EMBL" id="LABX01000106">
    <property type="protein sequence ID" value="KMO34314.1"/>
    <property type="molecule type" value="Genomic_DNA"/>
</dbReference>
<proteinExistence type="predicted"/>
<dbReference type="PATRIC" id="fig|270351.6.peg.345"/>
<dbReference type="OrthoDB" id="8021344at2"/>
<protein>
    <submittedName>
        <fullName evidence="1">Uncharacterized protein</fullName>
    </submittedName>
</protein>
<evidence type="ECO:0000313" key="1">
    <source>
        <dbReference type="EMBL" id="KMO34314.1"/>
    </source>
</evidence>
<accession>A0A0J6SKW8</accession>
<organism evidence="1 2">
    <name type="scientific">Methylobacterium aquaticum</name>
    <dbReference type="NCBI Taxonomy" id="270351"/>
    <lineage>
        <taxon>Bacteria</taxon>
        <taxon>Pseudomonadati</taxon>
        <taxon>Pseudomonadota</taxon>
        <taxon>Alphaproteobacteria</taxon>
        <taxon>Hyphomicrobiales</taxon>
        <taxon>Methylobacteriaceae</taxon>
        <taxon>Methylobacterium</taxon>
    </lineage>
</organism>
<dbReference type="AlphaFoldDB" id="A0A0J6SKW8"/>
<dbReference type="RefSeq" id="WP_048464508.1">
    <property type="nucleotide sequence ID" value="NZ_LABX01000106.1"/>
</dbReference>
<evidence type="ECO:0000313" key="2">
    <source>
        <dbReference type="Proteomes" id="UP000035929"/>
    </source>
</evidence>
<comment type="caution">
    <text evidence="1">The sequence shown here is derived from an EMBL/GenBank/DDBJ whole genome shotgun (WGS) entry which is preliminary data.</text>
</comment>